<organism evidence="3">
    <name type="scientific">freshwater metagenome</name>
    <dbReference type="NCBI Taxonomy" id="449393"/>
    <lineage>
        <taxon>unclassified sequences</taxon>
        <taxon>metagenomes</taxon>
        <taxon>ecological metagenomes</taxon>
    </lineage>
</organism>
<dbReference type="InterPro" id="IPR036388">
    <property type="entry name" value="WH-like_DNA-bd_sf"/>
</dbReference>
<dbReference type="CDD" id="cd00383">
    <property type="entry name" value="trans_reg_C"/>
    <property type="match status" value="1"/>
</dbReference>
<feature type="domain" description="OmpR/PhoB-type" evidence="2">
    <location>
        <begin position="121"/>
        <end position="226"/>
    </location>
</feature>
<gene>
    <name evidence="3" type="ORF">UFOPK2370_00554</name>
</gene>
<protein>
    <submittedName>
        <fullName evidence="3">Unannotated protein</fullName>
    </submittedName>
</protein>
<reference evidence="3" key="1">
    <citation type="submission" date="2020-05" db="EMBL/GenBank/DDBJ databases">
        <authorList>
            <person name="Chiriac C."/>
            <person name="Salcher M."/>
            <person name="Ghai R."/>
            <person name="Kavagutti S V."/>
        </authorList>
    </citation>
    <scope>NUCLEOTIDE SEQUENCE</scope>
</reference>
<dbReference type="GO" id="GO:0000160">
    <property type="term" value="P:phosphorelay signal transduction system"/>
    <property type="evidence" value="ECO:0007669"/>
    <property type="project" value="InterPro"/>
</dbReference>
<name>A0A6J6NEN7_9ZZZZ</name>
<proteinExistence type="predicted"/>
<dbReference type="SMART" id="SM00862">
    <property type="entry name" value="Trans_reg_C"/>
    <property type="match status" value="1"/>
</dbReference>
<dbReference type="InterPro" id="IPR016032">
    <property type="entry name" value="Sig_transdc_resp-reg_C-effctor"/>
</dbReference>
<sequence>MTIANIQDFRTNTARKLDEATGRAQAAKTESANPIAAVPTETEARGFALYLGIDEATARANGTSLTEIASALKRTFAELVPSAANETYSAVALAPKGIGGRNVDVVRTALRDPRAADQLREPENDLPAITVDLKRKRVYKNGINAEVTNKEFLLFAYLIENEGQVVTRAQLVTVTNGGFDSEGSDSNKEAVTERTIDVHVRRLRAKIEGYEDVIRAVRGRGYTFEQHPDVLVEL</sequence>
<dbReference type="InterPro" id="IPR001867">
    <property type="entry name" value="OmpR/PhoB-type_DNA-bd"/>
</dbReference>
<dbReference type="AlphaFoldDB" id="A0A6J6NEN7"/>
<dbReference type="SUPFAM" id="SSF46894">
    <property type="entry name" value="C-terminal effector domain of the bipartite response regulators"/>
    <property type="match status" value="1"/>
</dbReference>
<dbReference type="GO" id="GO:0006355">
    <property type="term" value="P:regulation of DNA-templated transcription"/>
    <property type="evidence" value="ECO:0007669"/>
    <property type="project" value="InterPro"/>
</dbReference>
<evidence type="ECO:0000256" key="1">
    <source>
        <dbReference type="ARBA" id="ARBA00023125"/>
    </source>
</evidence>
<keyword evidence="1" id="KW-0238">DNA-binding</keyword>
<evidence type="ECO:0000313" key="3">
    <source>
        <dbReference type="EMBL" id="CAB4684719.1"/>
    </source>
</evidence>
<dbReference type="GO" id="GO:0003677">
    <property type="term" value="F:DNA binding"/>
    <property type="evidence" value="ECO:0007669"/>
    <property type="project" value="UniProtKB-KW"/>
</dbReference>
<dbReference type="Gene3D" id="1.10.10.10">
    <property type="entry name" value="Winged helix-like DNA-binding domain superfamily/Winged helix DNA-binding domain"/>
    <property type="match status" value="1"/>
</dbReference>
<dbReference type="PROSITE" id="PS51755">
    <property type="entry name" value="OMPR_PHOB"/>
    <property type="match status" value="1"/>
</dbReference>
<dbReference type="Pfam" id="PF00486">
    <property type="entry name" value="Trans_reg_C"/>
    <property type="match status" value="1"/>
</dbReference>
<accession>A0A6J6NEN7</accession>
<evidence type="ECO:0000259" key="2">
    <source>
        <dbReference type="PROSITE" id="PS51755"/>
    </source>
</evidence>
<dbReference type="EMBL" id="CAEZXK010000010">
    <property type="protein sequence ID" value="CAB4684719.1"/>
    <property type="molecule type" value="Genomic_DNA"/>
</dbReference>